<organism evidence="2">
    <name type="scientific">marine metagenome</name>
    <dbReference type="NCBI Taxonomy" id="408172"/>
    <lineage>
        <taxon>unclassified sequences</taxon>
        <taxon>metagenomes</taxon>
        <taxon>ecological metagenomes</taxon>
    </lineage>
</organism>
<keyword evidence="1" id="KW-0812">Transmembrane</keyword>
<proteinExistence type="predicted"/>
<evidence type="ECO:0000256" key="1">
    <source>
        <dbReference type="SAM" id="Phobius"/>
    </source>
</evidence>
<accession>A0A382B8F1</accession>
<feature type="transmembrane region" description="Helical" evidence="1">
    <location>
        <begin position="6"/>
        <end position="25"/>
    </location>
</feature>
<name>A0A382B8F1_9ZZZZ</name>
<reference evidence="2" key="1">
    <citation type="submission" date="2018-05" db="EMBL/GenBank/DDBJ databases">
        <authorList>
            <person name="Lanie J.A."/>
            <person name="Ng W.-L."/>
            <person name="Kazmierczak K.M."/>
            <person name="Andrzejewski T.M."/>
            <person name="Davidsen T.M."/>
            <person name="Wayne K.J."/>
            <person name="Tettelin H."/>
            <person name="Glass J.I."/>
            <person name="Rusch D."/>
            <person name="Podicherti R."/>
            <person name="Tsui H.-C.T."/>
            <person name="Winkler M.E."/>
        </authorList>
    </citation>
    <scope>NUCLEOTIDE SEQUENCE</scope>
</reference>
<evidence type="ECO:0000313" key="2">
    <source>
        <dbReference type="EMBL" id="SVB09513.1"/>
    </source>
</evidence>
<keyword evidence="1" id="KW-0472">Membrane</keyword>
<sequence>MSLGLTDILMPWIAVLMSIMIAIWFKDWATKLAKGIAFKLNPQFKEGDKVILDGERALIVKIGMTETVFGITKTGGEWDGDYIWRYVPNDRIPFLKLEKVVFDHTPHNNRSAIHNNSEEIKKIKNGDKK</sequence>
<keyword evidence="1" id="KW-1133">Transmembrane helix</keyword>
<dbReference type="EMBL" id="UINC01028473">
    <property type="protein sequence ID" value="SVB09513.1"/>
    <property type="molecule type" value="Genomic_DNA"/>
</dbReference>
<protein>
    <submittedName>
        <fullName evidence="2">Uncharacterized protein</fullName>
    </submittedName>
</protein>
<dbReference type="AlphaFoldDB" id="A0A382B8F1"/>
<gene>
    <name evidence="2" type="ORF">METZ01_LOCUS162367</name>
</gene>